<evidence type="ECO:0000256" key="1">
    <source>
        <dbReference type="SAM" id="Phobius"/>
    </source>
</evidence>
<dbReference type="Proteomes" id="UP000813462">
    <property type="component" value="Unassembled WGS sequence"/>
</dbReference>
<comment type="caution">
    <text evidence="2">The sequence shown here is derived from an EMBL/GenBank/DDBJ whole genome shotgun (WGS) entry which is preliminary data.</text>
</comment>
<gene>
    <name evidence="2" type="ORF">FEM48_Zijuj02G0146500</name>
</gene>
<feature type="transmembrane region" description="Helical" evidence="1">
    <location>
        <begin position="134"/>
        <end position="152"/>
    </location>
</feature>
<feature type="transmembrane region" description="Helical" evidence="1">
    <location>
        <begin position="244"/>
        <end position="264"/>
    </location>
</feature>
<proteinExistence type="predicted"/>
<sequence>MQKTLRIQTPFPLSQASLCFCSISQMNALLHITTISTPRSPTLGLSLSHCHGNQTQKPIICARKRKRQILSARSRKLMFQLIPIIASNLKISPQPLDWLIAEIAGGDGSGGGLGFWKGFGWGGFDGWRRKRKRNLLLCGFLLIFCLGFLCGREIESNVVWWVLGFSPIGVALIHLLGKRGIQSWIFGFCLCIVSPPRFSASSFYQPPPGNATPISGSYGSLKSSYTQKLVPSLQVQSPAVAPNVYAVESIPAVIILFKIMATFITNWK</sequence>
<name>A0A978VW97_ZIZJJ</name>
<keyword evidence="1" id="KW-1133">Transmembrane helix</keyword>
<feature type="transmembrane region" description="Helical" evidence="1">
    <location>
        <begin position="184"/>
        <end position="204"/>
    </location>
</feature>
<accession>A0A978VW97</accession>
<keyword evidence="1" id="KW-0812">Transmembrane</keyword>
<dbReference type="EMBL" id="JAEACU010000002">
    <property type="protein sequence ID" value="KAH7543092.1"/>
    <property type="molecule type" value="Genomic_DNA"/>
</dbReference>
<evidence type="ECO:0000313" key="3">
    <source>
        <dbReference type="Proteomes" id="UP000813462"/>
    </source>
</evidence>
<evidence type="ECO:0008006" key="4">
    <source>
        <dbReference type="Google" id="ProtNLM"/>
    </source>
</evidence>
<protein>
    <recommendedName>
        <fullName evidence="4">Transmembrane protein</fullName>
    </recommendedName>
</protein>
<reference evidence="2" key="1">
    <citation type="journal article" date="2021" name="Front. Plant Sci.">
        <title>Chromosome-Scale Genome Assembly for Chinese Sour Jujube and Insights Into Its Genome Evolution and Domestication Signature.</title>
        <authorList>
            <person name="Shen L.-Y."/>
            <person name="Luo H."/>
            <person name="Wang X.-L."/>
            <person name="Wang X.-M."/>
            <person name="Qiu X.-J."/>
            <person name="Liu H."/>
            <person name="Zhou S.-S."/>
            <person name="Jia K.-H."/>
            <person name="Nie S."/>
            <person name="Bao Y.-T."/>
            <person name="Zhang R.-G."/>
            <person name="Yun Q.-Z."/>
            <person name="Chai Y.-H."/>
            <person name="Lu J.-Y."/>
            <person name="Li Y."/>
            <person name="Zhao S.-W."/>
            <person name="Mao J.-F."/>
            <person name="Jia S.-G."/>
            <person name="Mao Y.-M."/>
        </authorList>
    </citation>
    <scope>NUCLEOTIDE SEQUENCE</scope>
    <source>
        <strain evidence="2">AT0</strain>
        <tissue evidence="2">Leaf</tissue>
    </source>
</reference>
<feature type="transmembrane region" description="Helical" evidence="1">
    <location>
        <begin position="158"/>
        <end position="177"/>
    </location>
</feature>
<keyword evidence="1" id="KW-0472">Membrane</keyword>
<dbReference type="AlphaFoldDB" id="A0A978VW97"/>
<evidence type="ECO:0000313" key="2">
    <source>
        <dbReference type="EMBL" id="KAH7543092.1"/>
    </source>
</evidence>
<organism evidence="2 3">
    <name type="scientific">Ziziphus jujuba var. spinosa</name>
    <dbReference type="NCBI Taxonomy" id="714518"/>
    <lineage>
        <taxon>Eukaryota</taxon>
        <taxon>Viridiplantae</taxon>
        <taxon>Streptophyta</taxon>
        <taxon>Embryophyta</taxon>
        <taxon>Tracheophyta</taxon>
        <taxon>Spermatophyta</taxon>
        <taxon>Magnoliopsida</taxon>
        <taxon>eudicotyledons</taxon>
        <taxon>Gunneridae</taxon>
        <taxon>Pentapetalae</taxon>
        <taxon>rosids</taxon>
        <taxon>fabids</taxon>
        <taxon>Rosales</taxon>
        <taxon>Rhamnaceae</taxon>
        <taxon>Paliureae</taxon>
        <taxon>Ziziphus</taxon>
    </lineage>
</organism>